<reference evidence="11 12" key="1">
    <citation type="journal article" date="2015" name="Genome Announc.">
        <title>Expanding the biotechnology potential of lactobacilli through comparative genomics of 213 strains and associated genera.</title>
        <authorList>
            <person name="Sun Z."/>
            <person name="Harris H.M."/>
            <person name="McCann A."/>
            <person name="Guo C."/>
            <person name="Argimon S."/>
            <person name="Zhang W."/>
            <person name="Yang X."/>
            <person name="Jeffery I.B."/>
            <person name="Cooney J.C."/>
            <person name="Kagawa T.F."/>
            <person name="Liu W."/>
            <person name="Song Y."/>
            <person name="Salvetti E."/>
            <person name="Wrobel A."/>
            <person name="Rasinkangas P."/>
            <person name="Parkhill J."/>
            <person name="Rea M.C."/>
            <person name="O'Sullivan O."/>
            <person name="Ritari J."/>
            <person name="Douillard F.P."/>
            <person name="Paul Ross R."/>
            <person name="Yang R."/>
            <person name="Briner A.E."/>
            <person name="Felis G.E."/>
            <person name="de Vos W.M."/>
            <person name="Barrangou R."/>
            <person name="Klaenhammer T.R."/>
            <person name="Caufield P.W."/>
            <person name="Cui Y."/>
            <person name="Zhang H."/>
            <person name="O'Toole P.W."/>
        </authorList>
    </citation>
    <scope>NUCLEOTIDE SEQUENCE [LARGE SCALE GENOMIC DNA]</scope>
    <source>
        <strain evidence="11 12">DSM 15946</strain>
    </source>
</reference>
<evidence type="ECO:0000256" key="9">
    <source>
        <dbReference type="PIRNR" id="PIRNR016636"/>
    </source>
</evidence>
<dbReference type="EC" id="2.3.1.-" evidence="9"/>
<dbReference type="PIRSF" id="PIRSF016636">
    <property type="entry name" value="AlgI_DltB"/>
    <property type="match status" value="1"/>
</dbReference>
<evidence type="ECO:0000256" key="6">
    <source>
        <dbReference type="ARBA" id="ARBA00022989"/>
    </source>
</evidence>
<dbReference type="PANTHER" id="PTHR13285">
    <property type="entry name" value="ACYLTRANSFERASE"/>
    <property type="match status" value="1"/>
</dbReference>
<dbReference type="NCBIfam" id="TIGR04091">
    <property type="entry name" value="LTA_dltB"/>
    <property type="match status" value="1"/>
</dbReference>
<dbReference type="Pfam" id="PF03062">
    <property type="entry name" value="MBOAT"/>
    <property type="match status" value="1"/>
</dbReference>
<comment type="pathway">
    <text evidence="9">Cell wall biogenesis; lipoteichoic acid biosynthesis.</text>
</comment>
<dbReference type="InterPro" id="IPR024024">
    <property type="entry name" value="DltB"/>
</dbReference>
<feature type="transmembrane region" description="Helical" evidence="10">
    <location>
        <begin position="40"/>
        <end position="57"/>
    </location>
</feature>
<evidence type="ECO:0000256" key="10">
    <source>
        <dbReference type="SAM" id="Phobius"/>
    </source>
</evidence>
<evidence type="ECO:0000256" key="3">
    <source>
        <dbReference type="ARBA" id="ARBA00022475"/>
    </source>
</evidence>
<evidence type="ECO:0000256" key="8">
    <source>
        <dbReference type="ARBA" id="ARBA00023315"/>
    </source>
</evidence>
<feature type="transmembrane region" description="Helical" evidence="10">
    <location>
        <begin position="120"/>
        <end position="138"/>
    </location>
</feature>
<dbReference type="GO" id="GO:0070395">
    <property type="term" value="P:lipoteichoic acid biosynthetic process"/>
    <property type="evidence" value="ECO:0007669"/>
    <property type="project" value="UniProtKB-UniRule"/>
</dbReference>
<dbReference type="PIRSF" id="PIRSF500216">
    <property type="entry name" value="DltB"/>
    <property type="match status" value="1"/>
</dbReference>
<feature type="transmembrane region" description="Helical" evidence="10">
    <location>
        <begin position="381"/>
        <end position="403"/>
    </location>
</feature>
<evidence type="ECO:0000256" key="1">
    <source>
        <dbReference type="ARBA" id="ARBA00004651"/>
    </source>
</evidence>
<keyword evidence="6 10" id="KW-1133">Transmembrane helix</keyword>
<keyword evidence="7 9" id="KW-0472">Membrane</keyword>
<feature type="transmembrane region" description="Helical" evidence="10">
    <location>
        <begin position="288"/>
        <end position="306"/>
    </location>
</feature>
<evidence type="ECO:0000256" key="4">
    <source>
        <dbReference type="ARBA" id="ARBA00022679"/>
    </source>
</evidence>
<gene>
    <name evidence="11" type="ORF">FC43_GL000414</name>
</gene>
<keyword evidence="3 9" id="KW-1003">Cell membrane</keyword>
<dbReference type="Proteomes" id="UP000050816">
    <property type="component" value="Unassembled WGS sequence"/>
</dbReference>
<comment type="function">
    <text evidence="9">O-acyltransferase that catalyzes D-alanylation of both teichoic acid and lipoteichoic acid (LTA). D-alanylation of LTA plays an important role in modulating the properties of the cell wall in Gram-positive bacteria, influencing the net charge of the cell wall. Catalyzes D-alanylation from DltC carrier protein.</text>
</comment>
<keyword evidence="8 9" id="KW-0012">Acyltransferase</keyword>
<dbReference type="GO" id="GO:0005886">
    <property type="term" value="C:plasma membrane"/>
    <property type="evidence" value="ECO:0007669"/>
    <property type="project" value="UniProtKB-SubCell"/>
</dbReference>
<dbReference type="PATRIC" id="fig|1423760.3.peg.432"/>
<feature type="transmembrane region" description="Helical" evidence="10">
    <location>
        <begin position="12"/>
        <end position="34"/>
    </location>
</feature>
<feature type="transmembrane region" description="Helical" evidence="10">
    <location>
        <begin position="90"/>
        <end position="108"/>
    </location>
</feature>
<dbReference type="AlphaFoldDB" id="A0A0R1UCF2"/>
<feature type="transmembrane region" description="Helical" evidence="10">
    <location>
        <begin position="64"/>
        <end position="84"/>
    </location>
</feature>
<evidence type="ECO:0000256" key="5">
    <source>
        <dbReference type="ARBA" id="ARBA00022692"/>
    </source>
</evidence>
<sequence length="409" mass="48535">MLTWMQDLPNFTAYGTPTYFIYLLVALLPLGIGLYFGKRFSWYEALVSFVFIFLMFDGQSYQQAFSLVAYIIYQTVIVISYFHYRQKQNASAIFYLAVFLSLLPIIIVKFSPAMVGHNSLLGFLGISYLTFRAAGTIIETRDGVVKDLNWWKFVRFMAFMPTITSGPIDRYRRFAKDYQQVPSREKYLDLVAKAVPYLFIGFVYEFVIDYFFGQLWYPFMVKQALLSAPHLSWWVVGVAYTYAGHLYFNFAGYSFFAVAISYLMGVQTPINFNKPFLAKNIKEFWNRWHMTLSFWFRDYIFMRFVFMATKKKWFKNRNVLSSVAYMLNMMVMGFWHGVTWYYILYGFMHGLALVVNDWWLRYKRKHFKIKSTKWTKFVAGFITFNFVVLSFLVFCGFLDKLWFVVPGHH</sequence>
<dbReference type="GO" id="GO:0016746">
    <property type="term" value="F:acyltransferase activity"/>
    <property type="evidence" value="ECO:0007669"/>
    <property type="project" value="UniProtKB-KW"/>
</dbReference>
<keyword evidence="5 10" id="KW-0812">Transmembrane</keyword>
<proteinExistence type="inferred from homology"/>
<organism evidence="11 12">
    <name type="scientific">Limosilactobacillus ingluviei DSM 15946</name>
    <dbReference type="NCBI Taxonomy" id="1423760"/>
    <lineage>
        <taxon>Bacteria</taxon>
        <taxon>Bacillati</taxon>
        <taxon>Bacillota</taxon>
        <taxon>Bacilli</taxon>
        <taxon>Lactobacillales</taxon>
        <taxon>Lactobacillaceae</taxon>
        <taxon>Limosilactobacillus</taxon>
    </lineage>
</organism>
<dbReference type="RefSeq" id="WP_056955404.1">
    <property type="nucleotide sequence ID" value="NZ_AZFK01000077.1"/>
</dbReference>
<protein>
    <recommendedName>
        <fullName evidence="9">Teichoic acid D-alanyltransferase</fullName>
        <ecNumber evidence="9">2.3.1.-</ecNumber>
    </recommendedName>
</protein>
<dbReference type="PANTHER" id="PTHR13285:SF23">
    <property type="entry name" value="TEICHOIC ACID D-ALANYLTRANSFERASE"/>
    <property type="match status" value="1"/>
</dbReference>
<feature type="transmembrane region" description="Helical" evidence="10">
    <location>
        <begin position="190"/>
        <end position="212"/>
    </location>
</feature>
<feature type="transmembrane region" description="Helical" evidence="10">
    <location>
        <begin position="342"/>
        <end position="360"/>
    </location>
</feature>
<comment type="caution">
    <text evidence="11">The sequence shown here is derived from an EMBL/GenBank/DDBJ whole genome shotgun (WGS) entry which is preliminary data.</text>
</comment>
<keyword evidence="4 9" id="KW-0808">Transferase</keyword>
<comment type="subcellular location">
    <subcellularLocation>
        <location evidence="1">Cell membrane</location>
        <topology evidence="1">Multi-pass membrane protein</topology>
    </subcellularLocation>
</comment>
<evidence type="ECO:0000313" key="12">
    <source>
        <dbReference type="Proteomes" id="UP000050816"/>
    </source>
</evidence>
<name>A0A0R1UCF2_9LACO</name>
<accession>A0A0R1UCF2</accession>
<dbReference type="InterPro" id="IPR024194">
    <property type="entry name" value="Ac/AlaTfrase_AlgI/DltB"/>
</dbReference>
<evidence type="ECO:0000256" key="7">
    <source>
        <dbReference type="ARBA" id="ARBA00023136"/>
    </source>
</evidence>
<evidence type="ECO:0000256" key="2">
    <source>
        <dbReference type="ARBA" id="ARBA00010323"/>
    </source>
</evidence>
<dbReference type="UniPathway" id="UPA00556"/>
<dbReference type="EMBL" id="AZFK01000077">
    <property type="protein sequence ID" value="KRL88469.1"/>
    <property type="molecule type" value="Genomic_DNA"/>
</dbReference>
<feature type="transmembrane region" description="Helical" evidence="10">
    <location>
        <begin position="250"/>
        <end position="268"/>
    </location>
</feature>
<dbReference type="InterPro" id="IPR051085">
    <property type="entry name" value="MB_O-acyltransferase"/>
</dbReference>
<dbReference type="InterPro" id="IPR004299">
    <property type="entry name" value="MBOAT_fam"/>
</dbReference>
<evidence type="ECO:0000313" key="11">
    <source>
        <dbReference type="EMBL" id="KRL88469.1"/>
    </source>
</evidence>
<comment type="similarity">
    <text evidence="2 9">Belongs to the membrane-bound acyltransferase family.</text>
</comment>